<accession>A0A1C1CU65</accession>
<feature type="region of interest" description="Disordered" evidence="1">
    <location>
        <begin position="356"/>
        <end position="413"/>
    </location>
</feature>
<organism evidence="2 3">
    <name type="scientific">Cladophialophora carrionii</name>
    <dbReference type="NCBI Taxonomy" id="86049"/>
    <lineage>
        <taxon>Eukaryota</taxon>
        <taxon>Fungi</taxon>
        <taxon>Dikarya</taxon>
        <taxon>Ascomycota</taxon>
        <taxon>Pezizomycotina</taxon>
        <taxon>Eurotiomycetes</taxon>
        <taxon>Chaetothyriomycetidae</taxon>
        <taxon>Chaetothyriales</taxon>
        <taxon>Herpotrichiellaceae</taxon>
        <taxon>Cladophialophora</taxon>
    </lineage>
</organism>
<keyword evidence="3" id="KW-1185">Reference proteome</keyword>
<proteinExistence type="predicted"/>
<evidence type="ECO:0000313" key="3">
    <source>
        <dbReference type="Proteomes" id="UP000094526"/>
    </source>
</evidence>
<dbReference type="GO" id="GO:0000171">
    <property type="term" value="F:ribonuclease MRP activity"/>
    <property type="evidence" value="ECO:0007669"/>
    <property type="project" value="TreeGrafter"/>
</dbReference>
<gene>
    <name evidence="2" type="ORF">CLCR_08319</name>
</gene>
<dbReference type="GO" id="GO:0000172">
    <property type="term" value="C:ribonuclease MRP complex"/>
    <property type="evidence" value="ECO:0007669"/>
    <property type="project" value="TreeGrafter"/>
</dbReference>
<dbReference type="GO" id="GO:0000447">
    <property type="term" value="P:endonucleolytic cleavage in ITS1 to separate SSU-rRNA from 5.8S rRNA and LSU-rRNA from tricistronic rRNA transcript (SSU-rRNA, 5.8S rRNA, LSU-rRNA)"/>
    <property type="evidence" value="ECO:0007669"/>
    <property type="project" value="TreeGrafter"/>
</dbReference>
<dbReference type="VEuPathDB" id="FungiDB:G647_06130"/>
<dbReference type="OrthoDB" id="63112at2759"/>
<dbReference type="Proteomes" id="UP000094526">
    <property type="component" value="Unassembled WGS sequence"/>
</dbReference>
<comment type="caution">
    <text evidence="2">The sequence shown here is derived from an EMBL/GenBank/DDBJ whole genome shotgun (WGS) entry which is preliminary data.</text>
</comment>
<protein>
    <submittedName>
        <fullName evidence="2">Ribonuclease P</fullName>
    </submittedName>
</protein>
<dbReference type="STRING" id="86049.A0A1C1CU65"/>
<reference evidence="3" key="1">
    <citation type="submission" date="2015-07" db="EMBL/GenBank/DDBJ databases">
        <authorList>
            <person name="Teixeira M.M."/>
            <person name="Souza R.C."/>
            <person name="Almeida L.G."/>
            <person name="Vicente V.A."/>
            <person name="de Hoog S."/>
            <person name="Bocca A.L."/>
            <person name="de Almeida S.R."/>
            <person name="Vasconcelos A.T."/>
            <person name="Felipe M.S."/>
        </authorList>
    </citation>
    <scope>NUCLEOTIDE SEQUENCE [LARGE SCALE GENOMIC DNA]</scope>
    <source>
        <strain evidence="3">KSF</strain>
    </source>
</reference>
<sequence length="434" mass="47966">MSPLFPIGSAPAPKVQISMGELPGYVSFSQAPTKRPPWHTIREVSYGSSATIMLPDDLHHLVWDSVTAEISRPKYAKVIMRLEEVLKGEFFTEYIKKGNVLIISEGEPGVDDSFSLKEGMLRMELSKASYESAGLQGVPVSTSGGRKHVKSRYLVEMNLRLPSMLRGKPGFDRLVWAAQHTLNRSLNWLFLDLDAGYLDLDKDLSGPLGAHHPTVQTLTCSVQELSDVLAPSVLAAFPGHSPALSQDEMQESVYEMLEYLDMVALASPRLKATDQTDSFISRYVVPDASENSNTVKVLTWNGLISSRWILEMPDSKHSRLRNLQTLAMEQHWLAISISSFKTQALHQIDGYTILLQPNRSDGPSQGAKHDVSGSTKTREDETEMTDQDRDDPLTGGIVAPDIGKTSGAQEVPDVVSHRPGFQRFLCAEYLNSLG</sequence>
<dbReference type="EMBL" id="LGRB01000009">
    <property type="protein sequence ID" value="OCT52000.1"/>
    <property type="molecule type" value="Genomic_DNA"/>
</dbReference>
<evidence type="ECO:0000256" key="1">
    <source>
        <dbReference type="SAM" id="MobiDB-lite"/>
    </source>
</evidence>
<feature type="compositionally biased region" description="Basic and acidic residues" evidence="1">
    <location>
        <begin position="367"/>
        <end position="379"/>
    </location>
</feature>
<dbReference type="GO" id="GO:0001682">
    <property type="term" value="P:tRNA 5'-leader removal"/>
    <property type="evidence" value="ECO:0007669"/>
    <property type="project" value="InterPro"/>
</dbReference>
<dbReference type="AlphaFoldDB" id="A0A1C1CU65"/>
<dbReference type="PANTHER" id="PTHR15396:SF1">
    <property type="entry name" value="RIBONUCLEASE P PROTEIN SUBUNIT P40"/>
    <property type="match status" value="1"/>
</dbReference>
<dbReference type="InterPro" id="IPR013893">
    <property type="entry name" value="RNase_P_Rpp40"/>
</dbReference>
<dbReference type="Pfam" id="PF08584">
    <property type="entry name" value="Ribonuc_P_40"/>
    <property type="match status" value="1"/>
</dbReference>
<dbReference type="GO" id="GO:0030681">
    <property type="term" value="C:multimeric ribonuclease P complex"/>
    <property type="evidence" value="ECO:0007669"/>
    <property type="project" value="TreeGrafter"/>
</dbReference>
<name>A0A1C1CU65_9EURO</name>
<evidence type="ECO:0000313" key="2">
    <source>
        <dbReference type="EMBL" id="OCT52000.1"/>
    </source>
</evidence>
<dbReference type="VEuPathDB" id="FungiDB:CLCR_08319"/>
<dbReference type="GO" id="GO:0004526">
    <property type="term" value="F:ribonuclease P activity"/>
    <property type="evidence" value="ECO:0007669"/>
    <property type="project" value="TreeGrafter"/>
</dbReference>
<dbReference type="PANTHER" id="PTHR15396">
    <property type="entry name" value="RIBONUCLEASE P PROTEIN SUBUNIT P40"/>
    <property type="match status" value="1"/>
</dbReference>